<dbReference type="GO" id="GO:0005524">
    <property type="term" value="F:ATP binding"/>
    <property type="evidence" value="ECO:0007669"/>
    <property type="project" value="UniProtKB-KW"/>
</dbReference>
<evidence type="ECO:0000256" key="3">
    <source>
        <dbReference type="ARBA" id="ARBA00022741"/>
    </source>
</evidence>
<feature type="domain" description="Aminoacyl-transfer RNA synthetases class-II family profile" evidence="9">
    <location>
        <begin position="29"/>
        <end position="364"/>
    </location>
</feature>
<gene>
    <name evidence="10" type="primary">hisS</name>
    <name evidence="10" type="ORF">ESZ91_01090</name>
</gene>
<evidence type="ECO:0000256" key="1">
    <source>
        <dbReference type="ARBA" id="ARBA00008226"/>
    </source>
</evidence>
<evidence type="ECO:0000256" key="8">
    <source>
        <dbReference type="PIRSR" id="PIRSR001549-1"/>
    </source>
</evidence>
<dbReference type="RefSeq" id="WP_129223253.1">
    <property type="nucleotide sequence ID" value="NZ_SDOZ01000002.1"/>
</dbReference>
<dbReference type="Gene3D" id="3.30.930.10">
    <property type="entry name" value="Bira Bifunctional Protein, Domain 2"/>
    <property type="match status" value="1"/>
</dbReference>
<dbReference type="AlphaFoldDB" id="A0A4Q2K8J1"/>
<organism evidence="10 11">
    <name type="scientific">Candidatus Borkfalkia ceftriaxoniphila</name>
    <dbReference type="NCBI Taxonomy" id="2508949"/>
    <lineage>
        <taxon>Bacteria</taxon>
        <taxon>Bacillati</taxon>
        <taxon>Bacillota</taxon>
        <taxon>Clostridia</taxon>
        <taxon>Christensenellales</taxon>
        <taxon>Christensenellaceae</taxon>
        <taxon>Candidatus Borkfalkia</taxon>
    </lineage>
</organism>
<comment type="catalytic activity">
    <reaction evidence="6">
        <text>tRNA(His) + L-histidine + ATP = L-histidyl-tRNA(His) + AMP + diphosphate + H(+)</text>
        <dbReference type="Rhea" id="RHEA:17313"/>
        <dbReference type="Rhea" id="RHEA-COMP:9665"/>
        <dbReference type="Rhea" id="RHEA-COMP:9689"/>
        <dbReference type="ChEBI" id="CHEBI:15378"/>
        <dbReference type="ChEBI" id="CHEBI:30616"/>
        <dbReference type="ChEBI" id="CHEBI:33019"/>
        <dbReference type="ChEBI" id="CHEBI:57595"/>
        <dbReference type="ChEBI" id="CHEBI:78442"/>
        <dbReference type="ChEBI" id="CHEBI:78527"/>
        <dbReference type="ChEBI" id="CHEBI:456215"/>
        <dbReference type="EC" id="6.1.1.21"/>
    </reaction>
</comment>
<dbReference type="PIRSF" id="PIRSF001549">
    <property type="entry name" value="His-tRNA_synth"/>
    <property type="match status" value="1"/>
</dbReference>
<dbReference type="GO" id="GO:0006427">
    <property type="term" value="P:histidyl-tRNA aminoacylation"/>
    <property type="evidence" value="ECO:0007669"/>
    <property type="project" value="UniProtKB-UniRule"/>
</dbReference>
<accession>A0A4Q2K8J1</accession>
<dbReference type="OrthoDB" id="9800814at2"/>
<evidence type="ECO:0000256" key="2">
    <source>
        <dbReference type="ARBA" id="ARBA00012815"/>
    </source>
</evidence>
<evidence type="ECO:0000256" key="4">
    <source>
        <dbReference type="ARBA" id="ARBA00022840"/>
    </source>
</evidence>
<comment type="caution">
    <text evidence="10">The sequence shown here is derived from an EMBL/GenBank/DDBJ whole genome shotgun (WGS) entry which is preliminary data.</text>
</comment>
<feature type="binding site" evidence="8">
    <location>
        <position position="135"/>
    </location>
    <ligand>
        <name>L-histidine</name>
        <dbReference type="ChEBI" id="CHEBI:57595"/>
    </ligand>
</feature>
<dbReference type="GO" id="GO:0016740">
    <property type="term" value="F:transferase activity"/>
    <property type="evidence" value="ECO:0007669"/>
    <property type="project" value="UniProtKB-ARBA"/>
</dbReference>
<dbReference type="SUPFAM" id="SSF55681">
    <property type="entry name" value="Class II aaRS and biotin synthetases"/>
    <property type="match status" value="1"/>
</dbReference>
<evidence type="ECO:0000256" key="7">
    <source>
        <dbReference type="NCBIfam" id="TIGR00442"/>
    </source>
</evidence>
<dbReference type="EC" id="6.1.1.21" evidence="2 7"/>
<dbReference type="NCBIfam" id="TIGR00442">
    <property type="entry name" value="hisS"/>
    <property type="match status" value="1"/>
</dbReference>
<evidence type="ECO:0000313" key="10">
    <source>
        <dbReference type="EMBL" id="RXZ61008.1"/>
    </source>
</evidence>
<dbReference type="Pfam" id="PF13393">
    <property type="entry name" value="tRNA-synt_His"/>
    <property type="match status" value="1"/>
</dbReference>
<dbReference type="GO" id="GO:0005829">
    <property type="term" value="C:cytosol"/>
    <property type="evidence" value="ECO:0007669"/>
    <property type="project" value="TreeGrafter"/>
</dbReference>
<dbReference type="PANTHER" id="PTHR11476">
    <property type="entry name" value="HISTIDYL-TRNA SYNTHETASE"/>
    <property type="match status" value="1"/>
</dbReference>
<feature type="binding site" evidence="8">
    <location>
        <position position="121"/>
    </location>
    <ligand>
        <name>L-histidine</name>
        <dbReference type="ChEBI" id="CHEBI:57595"/>
    </ligand>
</feature>
<dbReference type="InterPro" id="IPR006195">
    <property type="entry name" value="aa-tRNA-synth_II"/>
</dbReference>
<proteinExistence type="inferred from homology"/>
<dbReference type="InterPro" id="IPR004516">
    <property type="entry name" value="HisRS/HisZ"/>
</dbReference>
<name>A0A4Q2K8J1_9FIRM</name>
<comment type="similarity">
    <text evidence="1">Belongs to the class-II aminoacyl-tRNA synthetase family.</text>
</comment>
<reference evidence="10 11" key="1">
    <citation type="journal article" date="2019" name="Gut">
        <title>Antibiotics-induced monodominance of a novel gut bacterial order.</title>
        <authorList>
            <person name="Hildebrand F."/>
            <person name="Moitinho-Silva L."/>
            <person name="Blasche S."/>
            <person name="Jahn M.T."/>
            <person name="Gossmann T.I."/>
            <person name="Heuerta-Cepas J."/>
            <person name="Hercog R."/>
            <person name="Luetge M."/>
            <person name="Bahram M."/>
            <person name="Pryszlak A."/>
            <person name="Alves R.J."/>
            <person name="Waszak S.M."/>
            <person name="Zhu A."/>
            <person name="Ye L."/>
            <person name="Costea P.I."/>
            <person name="Aalvink S."/>
            <person name="Belzer C."/>
            <person name="Forslund S.K."/>
            <person name="Sunagawa S."/>
            <person name="Hentschel U."/>
            <person name="Merten C."/>
            <person name="Patil K.R."/>
            <person name="Benes V."/>
            <person name="Bork P."/>
        </authorList>
    </citation>
    <scope>NUCLEOTIDE SEQUENCE [LARGE SCALE GENOMIC DNA]</scope>
    <source>
        <strain evidence="10 11">HDS1380</strain>
    </source>
</reference>
<keyword evidence="11" id="KW-1185">Reference proteome</keyword>
<dbReference type="PANTHER" id="PTHR11476:SF7">
    <property type="entry name" value="HISTIDINE--TRNA LIGASE"/>
    <property type="match status" value="1"/>
</dbReference>
<dbReference type="InterPro" id="IPR041715">
    <property type="entry name" value="HisRS-like_core"/>
</dbReference>
<evidence type="ECO:0000313" key="11">
    <source>
        <dbReference type="Proteomes" id="UP000291269"/>
    </source>
</evidence>
<feature type="binding site" evidence="8">
    <location>
        <position position="139"/>
    </location>
    <ligand>
        <name>L-histidine</name>
        <dbReference type="ChEBI" id="CHEBI:57595"/>
    </ligand>
</feature>
<keyword evidence="10" id="KW-0436">Ligase</keyword>
<dbReference type="Proteomes" id="UP000291269">
    <property type="component" value="Unassembled WGS sequence"/>
</dbReference>
<evidence type="ECO:0000256" key="6">
    <source>
        <dbReference type="ARBA" id="ARBA00047639"/>
    </source>
</evidence>
<feature type="binding site" evidence="8">
    <location>
        <begin position="91"/>
        <end position="93"/>
    </location>
    <ligand>
        <name>L-histidine</name>
        <dbReference type="ChEBI" id="CHEBI:57595"/>
    </ligand>
</feature>
<keyword evidence="3" id="KW-0547">Nucleotide-binding</keyword>
<dbReference type="GO" id="GO:0004821">
    <property type="term" value="F:histidine-tRNA ligase activity"/>
    <property type="evidence" value="ECO:0007669"/>
    <property type="project" value="UniProtKB-UniRule"/>
</dbReference>
<feature type="binding site" evidence="8">
    <location>
        <position position="285"/>
    </location>
    <ligand>
        <name>L-histidine</name>
        <dbReference type="ChEBI" id="CHEBI:57595"/>
    </ligand>
</feature>
<evidence type="ECO:0000256" key="5">
    <source>
        <dbReference type="ARBA" id="ARBA00022917"/>
    </source>
</evidence>
<keyword evidence="4" id="KW-0067">ATP-binding</keyword>
<evidence type="ECO:0000259" key="9">
    <source>
        <dbReference type="PROSITE" id="PS50862"/>
    </source>
</evidence>
<dbReference type="GO" id="GO:0140096">
    <property type="term" value="F:catalytic activity, acting on a protein"/>
    <property type="evidence" value="ECO:0007669"/>
    <property type="project" value="UniProtKB-ARBA"/>
</dbReference>
<dbReference type="CDD" id="cd00773">
    <property type="entry name" value="HisRS-like_core"/>
    <property type="match status" value="1"/>
</dbReference>
<dbReference type="EMBL" id="SDOZ01000002">
    <property type="protein sequence ID" value="RXZ61008.1"/>
    <property type="molecule type" value="Genomic_DNA"/>
</dbReference>
<feature type="binding site" evidence="8">
    <location>
        <begin position="289"/>
        <end position="290"/>
    </location>
    <ligand>
        <name>L-histidine</name>
        <dbReference type="ChEBI" id="CHEBI:57595"/>
    </ligand>
</feature>
<sequence>MSFVKTPVRGMPEQTPRDMELREYALGKIKSTYKKYGFTQIETPAVEHIENLTSKQGGENEQLIFKILKRGEKLQKSENFDDLCDCGLRYDLTVPLARFYANNSNDLPNPFKALQTGPVWRADSPQKGRYRQFTQCDIDILGDATNLAEMELITATANMLYELGLGGSKVRVNDRRILKAMASFCGFPEEKHSVIFIILDKYDKIGLEGVKKSLLELGLEESGVESYCKFFNGSTDLFSCRDYFRDEWANVVPENVISNLEDIIATSRDILSGKGQVVFDPTLVRGMSYYTGPIFEIELSSYKLSVAGGGRYDEMIGKYSGGSTPACGFSIGFERIIDIMKNNETPIGAGDEEKIAYLITREAPLEKKREVLQKAAALREAGVCVLVSMRNKNFYAQKDKLRLYGYTKFVDVYPDTRL</sequence>
<keyword evidence="5" id="KW-0648">Protein biosynthesis</keyword>
<dbReference type="GO" id="GO:0003723">
    <property type="term" value="F:RNA binding"/>
    <property type="evidence" value="ECO:0007669"/>
    <property type="project" value="TreeGrafter"/>
</dbReference>
<dbReference type="InterPro" id="IPR015807">
    <property type="entry name" value="His-tRNA-ligase"/>
</dbReference>
<protein>
    <recommendedName>
        <fullName evidence="2 7">Histidine--tRNA ligase</fullName>
        <ecNumber evidence="2 7">6.1.1.21</ecNumber>
    </recommendedName>
</protein>
<dbReference type="InterPro" id="IPR045864">
    <property type="entry name" value="aa-tRNA-synth_II/BPL/LPL"/>
</dbReference>
<dbReference type="PROSITE" id="PS50862">
    <property type="entry name" value="AA_TRNA_LIGASE_II"/>
    <property type="match status" value="1"/>
</dbReference>